<feature type="non-terminal residue" evidence="1">
    <location>
        <position position="88"/>
    </location>
</feature>
<dbReference type="EMBL" id="SNRY01001437">
    <property type="protein sequence ID" value="KAA6330938.1"/>
    <property type="molecule type" value="Genomic_DNA"/>
</dbReference>
<comment type="caution">
    <text evidence="1">The sequence shown here is derived from an EMBL/GenBank/DDBJ whole genome shotgun (WGS) entry which is preliminary data.</text>
</comment>
<sequence>MRKLTLLFIALLFSVNLLADEITFTASVPETVIVGQQFKLEYTVTTQKVKDFRVPAIKGFDILMGPNSRVFDNQQWYNGKVTRTTGIT</sequence>
<accession>A0A5J4RAZ5</accession>
<name>A0A5J4RAZ5_9ZZZZ</name>
<dbReference type="AlphaFoldDB" id="A0A5J4RAZ5"/>
<dbReference type="Pfam" id="PF13584">
    <property type="entry name" value="BatD"/>
    <property type="match status" value="1"/>
</dbReference>
<dbReference type="InterPro" id="IPR025738">
    <property type="entry name" value="BatD"/>
</dbReference>
<reference evidence="1" key="1">
    <citation type="submission" date="2019-03" db="EMBL/GenBank/DDBJ databases">
        <title>Single cell metagenomics reveals metabolic interactions within the superorganism composed of flagellate Streblomastix strix and complex community of Bacteroidetes bacteria on its surface.</title>
        <authorList>
            <person name="Treitli S.C."/>
            <person name="Kolisko M."/>
            <person name="Husnik F."/>
            <person name="Keeling P."/>
            <person name="Hampl V."/>
        </authorList>
    </citation>
    <scope>NUCLEOTIDE SEQUENCE</scope>
    <source>
        <strain evidence="1">STM</strain>
    </source>
</reference>
<evidence type="ECO:0000313" key="1">
    <source>
        <dbReference type="EMBL" id="KAA6330938.1"/>
    </source>
</evidence>
<gene>
    <name evidence="1" type="ORF">EZS27_020404</name>
</gene>
<proteinExistence type="predicted"/>
<protein>
    <recommendedName>
        <fullName evidence="2">BatD protein</fullName>
    </recommendedName>
</protein>
<organism evidence="1">
    <name type="scientific">termite gut metagenome</name>
    <dbReference type="NCBI Taxonomy" id="433724"/>
    <lineage>
        <taxon>unclassified sequences</taxon>
        <taxon>metagenomes</taxon>
        <taxon>organismal metagenomes</taxon>
    </lineage>
</organism>
<evidence type="ECO:0008006" key="2">
    <source>
        <dbReference type="Google" id="ProtNLM"/>
    </source>
</evidence>